<comment type="caution">
    <text evidence="2">The sequence shown here is derived from an EMBL/GenBank/DDBJ whole genome shotgun (WGS) entry which is preliminary data.</text>
</comment>
<evidence type="ECO:0008006" key="4">
    <source>
        <dbReference type="Google" id="ProtNLM"/>
    </source>
</evidence>
<keyword evidence="3" id="KW-1185">Reference proteome</keyword>
<accession>A0A8J7QIS5</accession>
<protein>
    <recommendedName>
        <fullName evidence="4">HEAT repeat domain-containing protein</fullName>
    </recommendedName>
</protein>
<dbReference type="RefSeq" id="WP_207858775.1">
    <property type="nucleotide sequence ID" value="NZ_JAFREP010000008.1"/>
</dbReference>
<evidence type="ECO:0000256" key="1">
    <source>
        <dbReference type="SAM" id="MobiDB-lite"/>
    </source>
</evidence>
<organism evidence="2 3">
    <name type="scientific">Acanthopleuribacter pedis</name>
    <dbReference type="NCBI Taxonomy" id="442870"/>
    <lineage>
        <taxon>Bacteria</taxon>
        <taxon>Pseudomonadati</taxon>
        <taxon>Acidobacteriota</taxon>
        <taxon>Holophagae</taxon>
        <taxon>Acanthopleuribacterales</taxon>
        <taxon>Acanthopleuribacteraceae</taxon>
        <taxon>Acanthopleuribacter</taxon>
    </lineage>
</organism>
<dbReference type="AlphaFoldDB" id="A0A8J7QIS5"/>
<dbReference type="SUPFAM" id="SSF48371">
    <property type="entry name" value="ARM repeat"/>
    <property type="match status" value="1"/>
</dbReference>
<dbReference type="EMBL" id="JAFREP010000008">
    <property type="protein sequence ID" value="MBO1318955.1"/>
    <property type="molecule type" value="Genomic_DNA"/>
</dbReference>
<dbReference type="InterPro" id="IPR016024">
    <property type="entry name" value="ARM-type_fold"/>
</dbReference>
<proteinExistence type="predicted"/>
<feature type="compositionally biased region" description="Basic and acidic residues" evidence="1">
    <location>
        <begin position="232"/>
        <end position="247"/>
    </location>
</feature>
<evidence type="ECO:0000313" key="2">
    <source>
        <dbReference type="EMBL" id="MBO1318955.1"/>
    </source>
</evidence>
<reference evidence="2" key="1">
    <citation type="submission" date="2021-03" db="EMBL/GenBank/DDBJ databases">
        <authorList>
            <person name="Wang G."/>
        </authorList>
    </citation>
    <scope>NUCLEOTIDE SEQUENCE</scope>
    <source>
        <strain evidence="2">KCTC 12899</strain>
    </source>
</reference>
<sequence length="678" mass="77856">MQPKAIQNIFNSLKACYDASEQNPVTSPMVVGLYERFLQNYKAMLEDEIFRIDFEPTAVRVNGMAIPNVVWMSESVQWLQEACGSRHVESLVFEEGATKKDLQKFIAMLFHPAKRFSDRDTASKMLFRQHVQTIAINPENLDATFSDLDGLSIPRQDGGYGFNQAPEIDPNIVPTHSFTQADEYDEAPDLPRAPTGAPAGFESFQRSHYDAGSSAPPAGFESFQRGGYDTPPPDRPEGFESFQRGRYDTGPVELPPDFESFERGGRGAMQPKSKGHGVHLFISREDRETLMQTMFRFIDQDRLKKVAESLTMMRRDMGSPEYEVRRLAFSSYHVVVLALIERDQLRPLSSILKSLDKDLHECKEIELYHVHLQSLIEILKWMRKKKQYVRLFFALDLLAREKMRKSTEIQAIVKKQLRKILDLSLMEDLMRLEFPEIKPYFKSLFVQHGLAVVDSCMQALFHSEDRSVRKKLLEILMRLGPMIYPLLLKELDNAIRRDSPWYIKRNLLTIMAKDPPVELLPFLDQLLEERNTRILDLVYRCLFLINDRSAVEKGKMLLKRASGGLRTKLFQYVRLSKEPAYARFIAGLYEGEENLKEKIDIINILATLDSADSIAFFDKILKKTRLFESKEEAKLRGEAAKALAASEHAAARTALTKYARDKNEVVRMMVEKITNNAS</sequence>
<dbReference type="InterPro" id="IPR011989">
    <property type="entry name" value="ARM-like"/>
</dbReference>
<evidence type="ECO:0000313" key="3">
    <source>
        <dbReference type="Proteomes" id="UP000664417"/>
    </source>
</evidence>
<feature type="region of interest" description="Disordered" evidence="1">
    <location>
        <begin position="196"/>
        <end position="250"/>
    </location>
</feature>
<dbReference type="Proteomes" id="UP000664417">
    <property type="component" value="Unassembled WGS sequence"/>
</dbReference>
<name>A0A8J7QIS5_9BACT</name>
<gene>
    <name evidence="2" type="ORF">J3U88_10840</name>
</gene>
<dbReference type="Gene3D" id="1.25.10.10">
    <property type="entry name" value="Leucine-rich Repeat Variant"/>
    <property type="match status" value="1"/>
</dbReference>